<evidence type="ECO:0008006" key="5">
    <source>
        <dbReference type="Google" id="ProtNLM"/>
    </source>
</evidence>
<evidence type="ECO:0000313" key="3">
    <source>
        <dbReference type="EMBL" id="KAG4417089.1"/>
    </source>
</evidence>
<feature type="transmembrane region" description="Helical" evidence="2">
    <location>
        <begin position="272"/>
        <end position="291"/>
    </location>
</feature>
<reference evidence="3" key="1">
    <citation type="submission" date="2021-02" db="EMBL/GenBank/DDBJ databases">
        <title>Genome sequence Cadophora malorum strain M34.</title>
        <authorList>
            <person name="Stefanovic E."/>
            <person name="Vu D."/>
            <person name="Scully C."/>
            <person name="Dijksterhuis J."/>
            <person name="Roader J."/>
            <person name="Houbraken J."/>
        </authorList>
    </citation>
    <scope>NUCLEOTIDE SEQUENCE</scope>
    <source>
        <strain evidence="3">M34</strain>
    </source>
</reference>
<dbReference type="EMBL" id="JAFJYH010000165">
    <property type="protein sequence ID" value="KAG4417089.1"/>
    <property type="molecule type" value="Genomic_DNA"/>
</dbReference>
<dbReference type="SUPFAM" id="SSF48097">
    <property type="entry name" value="Regulator of G-protein signaling, RGS"/>
    <property type="match status" value="1"/>
</dbReference>
<feature type="transmembrane region" description="Helical" evidence="2">
    <location>
        <begin position="201"/>
        <end position="220"/>
    </location>
</feature>
<organism evidence="3 4">
    <name type="scientific">Cadophora malorum</name>
    <dbReference type="NCBI Taxonomy" id="108018"/>
    <lineage>
        <taxon>Eukaryota</taxon>
        <taxon>Fungi</taxon>
        <taxon>Dikarya</taxon>
        <taxon>Ascomycota</taxon>
        <taxon>Pezizomycotina</taxon>
        <taxon>Leotiomycetes</taxon>
        <taxon>Helotiales</taxon>
        <taxon>Ploettnerulaceae</taxon>
        <taxon>Cadophora</taxon>
    </lineage>
</organism>
<feature type="transmembrane region" description="Helical" evidence="2">
    <location>
        <begin position="23"/>
        <end position="43"/>
    </location>
</feature>
<protein>
    <recommendedName>
        <fullName evidence="5">RGS domain-containing protein</fullName>
    </recommendedName>
</protein>
<accession>A0A8H7WA24</accession>
<dbReference type="InterPro" id="IPR036305">
    <property type="entry name" value="RGS_sf"/>
</dbReference>
<proteinExistence type="predicted"/>
<dbReference type="AlphaFoldDB" id="A0A8H7WA24"/>
<evidence type="ECO:0000256" key="2">
    <source>
        <dbReference type="SAM" id="Phobius"/>
    </source>
</evidence>
<sequence>MVYISPIGRDWGSTVNWDSLGKLYASIAIIWTVILALGSAWLIQNRQLPFLRMRNIPLAITSVCFLHVYLIKILLAYTTNGHFLCSAEFWIMSIYLPFGIALFQANMVQLLSISTQQRKLLVSDRASIRERRRPRFSIRRMRSEWRNLTALQKTYVGIGIGMLLQVVVTAAIYGTNRKLQGHWGNVAHPRGQALCRKGIEWVPSAFWQLFWCCIYGPYLLYRIRNVHDTHYWRAQTILCVISGFPGAPLWFASVFTPGKSWKWVNRYFVPPMWLAPGIFVMQACTIFFPIYEAYHQHRINKAFTSALQKWEDDKSWAGTTLGSGSSSSMTNHQSLYQSNSKSRSDTDSSVGKQGLDVQANTSTSPYHSKRMYTTAALEETLLSNPTPLLHFAATKDFTAENILFLLAVRHWKAKWAQLRATPTLDLGPQVKRRLWVEAVEIYAYAVSERYAEFPVNIEGSLRKTLDQMFAAAVEVLVKFSNSGFRERDDDPYSTVTPFVTAPADFSLKNMSPITRELSNGSSSVPSTRDLEIRGIESSDVSINDGNSTHDDRDEQVTLPEGFGEGVFDAAEKSVKYLVVTNTWRKFVTAMREGDRRISAEALY</sequence>
<keyword evidence="2" id="KW-0472">Membrane</keyword>
<keyword evidence="2" id="KW-0812">Transmembrane</keyword>
<keyword evidence="2" id="KW-1133">Transmembrane helix</keyword>
<feature type="transmembrane region" description="Helical" evidence="2">
    <location>
        <begin position="155"/>
        <end position="174"/>
    </location>
</feature>
<gene>
    <name evidence="3" type="ORF">IFR04_009795</name>
</gene>
<comment type="caution">
    <text evidence="3">The sequence shown here is derived from an EMBL/GenBank/DDBJ whole genome shotgun (WGS) entry which is preliminary data.</text>
</comment>
<feature type="transmembrane region" description="Helical" evidence="2">
    <location>
        <begin position="232"/>
        <end position="252"/>
    </location>
</feature>
<dbReference type="OrthoDB" id="5313079at2759"/>
<name>A0A8H7WA24_9HELO</name>
<evidence type="ECO:0000313" key="4">
    <source>
        <dbReference type="Proteomes" id="UP000664132"/>
    </source>
</evidence>
<keyword evidence="4" id="KW-1185">Reference proteome</keyword>
<evidence type="ECO:0000256" key="1">
    <source>
        <dbReference type="SAM" id="MobiDB-lite"/>
    </source>
</evidence>
<dbReference type="Proteomes" id="UP000664132">
    <property type="component" value="Unassembled WGS sequence"/>
</dbReference>
<feature type="transmembrane region" description="Helical" evidence="2">
    <location>
        <begin position="89"/>
        <end position="111"/>
    </location>
</feature>
<feature type="region of interest" description="Disordered" evidence="1">
    <location>
        <begin position="321"/>
        <end position="363"/>
    </location>
</feature>
<feature type="transmembrane region" description="Helical" evidence="2">
    <location>
        <begin position="55"/>
        <end position="77"/>
    </location>
</feature>